<protein>
    <submittedName>
        <fullName evidence="1">4'-phosphopantetheinyl transferase superfamily protein</fullName>
    </submittedName>
</protein>
<evidence type="ECO:0000313" key="1">
    <source>
        <dbReference type="EMBL" id="TGY97463.1"/>
    </source>
</evidence>
<dbReference type="Proteomes" id="UP000304953">
    <property type="component" value="Unassembled WGS sequence"/>
</dbReference>
<keyword evidence="1" id="KW-0808">Transferase</keyword>
<gene>
    <name evidence="1" type="ORF">E5329_04805</name>
</gene>
<keyword evidence="2" id="KW-1185">Reference proteome</keyword>
<evidence type="ECO:0000313" key="2">
    <source>
        <dbReference type="Proteomes" id="UP000304953"/>
    </source>
</evidence>
<sequence length="229" mass="26892">MVQKCKGSTGHMKQVYKLNTEELENSETFFSFYEKLSEKRRQKINSYRMKKDKMLSLGAGILIDKGLETFGLREANVRIAEGTYGKPYFPDYPDIHFSVSHSEKMVLAVFADTEVGCDIEYMDSVDLKLAERFFCKSEYEFIMEQQKQERKEAFYRIWTIKESFVKAVGSGLMLPMDEFYIKIGRNIQVEQRYNNEEYGIEDWTEGEYHAALCWNNKGNIRRKQVVECG</sequence>
<comment type="caution">
    <text evidence="1">The sequence shown here is derived from an EMBL/GenBank/DDBJ whole genome shotgun (WGS) entry which is preliminary data.</text>
</comment>
<name>A0AC61RZD0_9FIRM</name>
<proteinExistence type="predicted"/>
<reference evidence="1" key="1">
    <citation type="submission" date="2019-04" db="EMBL/GenBank/DDBJ databases">
        <title>Microbes associate with the intestines of laboratory mice.</title>
        <authorList>
            <person name="Navarre W."/>
            <person name="Wong E."/>
            <person name="Huang K."/>
            <person name="Tropini C."/>
            <person name="Ng K."/>
            <person name="Yu B."/>
        </authorList>
    </citation>
    <scope>NUCLEOTIDE SEQUENCE</scope>
    <source>
        <strain evidence="1">NM01_1-7b</strain>
    </source>
</reference>
<dbReference type="EMBL" id="SRYA01000007">
    <property type="protein sequence ID" value="TGY97463.1"/>
    <property type="molecule type" value="Genomic_DNA"/>
</dbReference>
<organism evidence="1 2">
    <name type="scientific">Petralouisia muris</name>
    <dbReference type="NCBI Taxonomy" id="3032872"/>
    <lineage>
        <taxon>Bacteria</taxon>
        <taxon>Bacillati</taxon>
        <taxon>Bacillota</taxon>
        <taxon>Clostridia</taxon>
        <taxon>Lachnospirales</taxon>
        <taxon>Lachnospiraceae</taxon>
        <taxon>Petralouisia</taxon>
    </lineage>
</organism>
<accession>A0AC61RZD0</accession>